<evidence type="ECO:0000313" key="1">
    <source>
        <dbReference type="EMBL" id="KGO54322.1"/>
    </source>
</evidence>
<name>A0A0A2J0N1_PENEN</name>
<dbReference type="VEuPathDB" id="FungiDB:PEXP_018300"/>
<dbReference type="RefSeq" id="XP_016596790.1">
    <property type="nucleotide sequence ID" value="XM_016741085.1"/>
</dbReference>
<dbReference type="AlphaFoldDB" id="A0A0A2J0N1"/>
<organism evidence="1 2">
    <name type="scientific">Penicillium expansum</name>
    <name type="common">Blue mold rot fungus</name>
    <dbReference type="NCBI Taxonomy" id="27334"/>
    <lineage>
        <taxon>Eukaryota</taxon>
        <taxon>Fungi</taxon>
        <taxon>Dikarya</taxon>
        <taxon>Ascomycota</taxon>
        <taxon>Pezizomycotina</taxon>
        <taxon>Eurotiomycetes</taxon>
        <taxon>Eurotiomycetidae</taxon>
        <taxon>Eurotiales</taxon>
        <taxon>Aspergillaceae</taxon>
        <taxon>Penicillium</taxon>
    </lineage>
</organism>
<proteinExistence type="predicted"/>
<dbReference type="EMBL" id="JQFZ01000229">
    <property type="protein sequence ID" value="KGO54322.1"/>
    <property type="molecule type" value="Genomic_DNA"/>
</dbReference>
<accession>A0A0A2J0N1</accession>
<reference evidence="1 2" key="1">
    <citation type="journal article" date="2015" name="Mol. Plant Microbe Interact.">
        <title>Genome, transcriptome, and functional analyses of Penicillium expansum provide new insights into secondary metabolism and pathogenicity.</title>
        <authorList>
            <person name="Ballester A.R."/>
            <person name="Marcet-Houben M."/>
            <person name="Levin E."/>
            <person name="Sela N."/>
            <person name="Selma-Lazaro C."/>
            <person name="Carmona L."/>
            <person name="Wisniewski M."/>
            <person name="Droby S."/>
            <person name="Gonzalez-Candelas L."/>
            <person name="Gabaldon T."/>
        </authorList>
    </citation>
    <scope>NUCLEOTIDE SEQUENCE [LARGE SCALE GENOMIC DNA]</scope>
    <source>
        <strain evidence="1 2">MD-8</strain>
    </source>
</reference>
<protein>
    <submittedName>
        <fullName evidence="1">Uncharacterized protein</fullName>
    </submittedName>
</protein>
<dbReference type="HOGENOM" id="CLU_2904896_0_0_1"/>
<dbReference type="Proteomes" id="UP000030143">
    <property type="component" value="Unassembled WGS sequence"/>
</dbReference>
<gene>
    <name evidence="1" type="ORF">PEX2_038100</name>
</gene>
<sequence>MYCLTRFIERGISIVKYIAEDCKETVHGQQLPKTFGDWVRQLCIIHGIRYHYGYAQELRGVT</sequence>
<comment type="caution">
    <text evidence="1">The sequence shown here is derived from an EMBL/GenBank/DDBJ whole genome shotgun (WGS) entry which is preliminary data.</text>
</comment>
<dbReference type="OrthoDB" id="4360026at2759"/>
<evidence type="ECO:0000313" key="2">
    <source>
        <dbReference type="Proteomes" id="UP000030143"/>
    </source>
</evidence>
<keyword evidence="2" id="KW-1185">Reference proteome</keyword>
<dbReference type="GeneID" id="27676504"/>